<proteinExistence type="predicted"/>
<dbReference type="AlphaFoldDB" id="A0A183FXY8"/>
<feature type="region of interest" description="Disordered" evidence="1">
    <location>
        <begin position="78"/>
        <end position="107"/>
    </location>
</feature>
<dbReference type="Proteomes" id="UP000050761">
    <property type="component" value="Unassembled WGS sequence"/>
</dbReference>
<dbReference type="WBParaSite" id="HPBE_0001346201-mRNA-1">
    <property type="protein sequence ID" value="HPBE_0001346201-mRNA-1"/>
    <property type="gene ID" value="HPBE_0001346201"/>
</dbReference>
<accession>A0A183FXY8</accession>
<sequence length="149" mass="16741">MFIFLREERRYEDPILGVLGVLNSSAEATLRLKHTLGTHGCCNRECVERAKAELAMRTPPVEDPKLAGAMGGGHYVAYPGTNKHVTKQQTPKAEVKHRRRKSDMKSWKSNLNAVASDVSFYGYYDDDQLQELAETMRSAAADQQSRQLV</sequence>
<evidence type="ECO:0000313" key="2">
    <source>
        <dbReference type="EMBL" id="VDO96269.1"/>
    </source>
</evidence>
<name>A0A183FXY8_HELPZ</name>
<evidence type="ECO:0000313" key="4">
    <source>
        <dbReference type="WBParaSite" id="HPBE_0001346201-mRNA-1"/>
    </source>
</evidence>
<dbReference type="EMBL" id="UZAH01027930">
    <property type="protein sequence ID" value="VDO96269.1"/>
    <property type="molecule type" value="Genomic_DNA"/>
</dbReference>
<reference evidence="2 3" key="1">
    <citation type="submission" date="2018-11" db="EMBL/GenBank/DDBJ databases">
        <authorList>
            <consortium name="Pathogen Informatics"/>
        </authorList>
    </citation>
    <scope>NUCLEOTIDE SEQUENCE [LARGE SCALE GENOMIC DNA]</scope>
</reference>
<dbReference type="OrthoDB" id="5844608at2759"/>
<accession>A0A3P7ZZS9</accession>
<organism evidence="3 4">
    <name type="scientific">Heligmosomoides polygyrus</name>
    <name type="common">Parasitic roundworm</name>
    <dbReference type="NCBI Taxonomy" id="6339"/>
    <lineage>
        <taxon>Eukaryota</taxon>
        <taxon>Metazoa</taxon>
        <taxon>Ecdysozoa</taxon>
        <taxon>Nematoda</taxon>
        <taxon>Chromadorea</taxon>
        <taxon>Rhabditida</taxon>
        <taxon>Rhabditina</taxon>
        <taxon>Rhabditomorpha</taxon>
        <taxon>Strongyloidea</taxon>
        <taxon>Heligmosomidae</taxon>
        <taxon>Heligmosomoides</taxon>
    </lineage>
</organism>
<evidence type="ECO:0000313" key="3">
    <source>
        <dbReference type="Proteomes" id="UP000050761"/>
    </source>
</evidence>
<gene>
    <name evidence="2" type="ORF">HPBE_LOCUS13463</name>
</gene>
<reference evidence="4" key="2">
    <citation type="submission" date="2019-09" db="UniProtKB">
        <authorList>
            <consortium name="WormBaseParasite"/>
        </authorList>
    </citation>
    <scope>IDENTIFICATION</scope>
</reference>
<keyword evidence="3" id="KW-1185">Reference proteome</keyword>
<protein>
    <submittedName>
        <fullName evidence="4">Integrase_SAM-like_N domain-containing protein</fullName>
    </submittedName>
</protein>
<evidence type="ECO:0000256" key="1">
    <source>
        <dbReference type="SAM" id="MobiDB-lite"/>
    </source>
</evidence>